<dbReference type="EMBL" id="LR796892">
    <property type="protein sequence ID" value="CAB4173408.1"/>
    <property type="molecule type" value="Genomic_DNA"/>
</dbReference>
<dbReference type="EMBL" id="LR797339">
    <property type="protein sequence ID" value="CAB4204089.1"/>
    <property type="molecule type" value="Genomic_DNA"/>
</dbReference>
<dbReference type="EMBL" id="LR796797">
    <property type="protein sequence ID" value="CAB4166854.1"/>
    <property type="molecule type" value="Genomic_DNA"/>
</dbReference>
<proteinExistence type="predicted"/>
<evidence type="ECO:0000313" key="3">
    <source>
        <dbReference type="EMBL" id="CAB4179681.1"/>
    </source>
</evidence>
<protein>
    <submittedName>
        <fullName evidence="2">Uncharacterized protein</fullName>
    </submittedName>
</protein>
<evidence type="ECO:0000313" key="4">
    <source>
        <dbReference type="EMBL" id="CAB4204089.1"/>
    </source>
</evidence>
<reference evidence="2" key="1">
    <citation type="submission" date="2020-05" db="EMBL/GenBank/DDBJ databases">
        <authorList>
            <person name="Chiriac C."/>
            <person name="Salcher M."/>
            <person name="Ghai R."/>
            <person name="Kavagutti S V."/>
        </authorList>
    </citation>
    <scope>NUCLEOTIDE SEQUENCE</scope>
</reference>
<name>A0A6J5PWI0_9CAUD</name>
<gene>
    <name evidence="3" type="ORF">UFOVP1023_48</name>
    <name evidence="4" type="ORF">UFOVP1383_29</name>
    <name evidence="5" type="ORF">UFOVP1477_19</name>
    <name evidence="1" type="ORF">UFOVP848_12</name>
    <name evidence="2" type="ORF">UFOVP945_53</name>
</gene>
<organism evidence="2">
    <name type="scientific">uncultured Caudovirales phage</name>
    <dbReference type="NCBI Taxonomy" id="2100421"/>
    <lineage>
        <taxon>Viruses</taxon>
        <taxon>Duplodnaviria</taxon>
        <taxon>Heunggongvirae</taxon>
        <taxon>Uroviricota</taxon>
        <taxon>Caudoviricetes</taxon>
        <taxon>Peduoviridae</taxon>
        <taxon>Maltschvirus</taxon>
        <taxon>Maltschvirus maltsch</taxon>
    </lineage>
</organism>
<evidence type="ECO:0000313" key="5">
    <source>
        <dbReference type="EMBL" id="CAB4215883.1"/>
    </source>
</evidence>
<accession>A0A6J5PWI0</accession>
<evidence type="ECO:0000313" key="2">
    <source>
        <dbReference type="EMBL" id="CAB4173408.1"/>
    </source>
</evidence>
<dbReference type="EMBL" id="LR796982">
    <property type="protein sequence ID" value="CAB4179681.1"/>
    <property type="molecule type" value="Genomic_DNA"/>
</dbReference>
<sequence length="161" mass="16903">MAKQLTKKVVSAQSTGTAAATATVATVLQIAGVPLARVKELRARLNVTVAMGGDTPTLNVYLQRPVAEDPDPAIDADWEDFYAFPQATNATLDKVVTLPLPHAQDVDASLATASRTRAIQALTADTVIGGHWSGPIRIRHVVTKGAGAITAGTYDVEFVGR</sequence>
<evidence type="ECO:0000313" key="1">
    <source>
        <dbReference type="EMBL" id="CAB4166854.1"/>
    </source>
</evidence>
<dbReference type="EMBL" id="LR797436">
    <property type="protein sequence ID" value="CAB4215883.1"/>
    <property type="molecule type" value="Genomic_DNA"/>
</dbReference>